<name>A0ABW2UBH0_9BACT</name>
<feature type="signal peptide" evidence="2">
    <location>
        <begin position="1"/>
        <end position="21"/>
    </location>
</feature>
<protein>
    <submittedName>
        <fullName evidence="3">Uncharacterized protein</fullName>
    </submittedName>
</protein>
<keyword evidence="2" id="KW-0732">Signal</keyword>
<accession>A0ABW2UBH0</accession>
<evidence type="ECO:0000256" key="2">
    <source>
        <dbReference type="SAM" id="SignalP"/>
    </source>
</evidence>
<keyword evidence="5" id="KW-1185">Reference proteome</keyword>
<evidence type="ECO:0000313" key="3">
    <source>
        <dbReference type="EMBL" id="MFC7670770.1"/>
    </source>
</evidence>
<sequence>MMRKTLNLTSALILLVFSAFGQTQDRDYTPIPESEIERGLHDINYMRAVLLEKGFEIDSQEEKDGHLHEYWQIKGADSPFGVIVFQINASSPGQDKYAFFHYSVRKDLFPSYADNVKSDILLNLPLKRVQDAELTTTGAGQSGIPRKVYHLMYCKSGSPIEAEVNSEGKWASFDYSLPLSSPSSKSKATLAKKPVASGMKKRSVSASVRKSK</sequence>
<comment type="caution">
    <text evidence="3">The sequence shown here is derived from an EMBL/GenBank/DDBJ whole genome shotgun (WGS) entry which is preliminary data.</text>
</comment>
<feature type="region of interest" description="Disordered" evidence="1">
    <location>
        <begin position="178"/>
        <end position="212"/>
    </location>
</feature>
<proteinExistence type="predicted"/>
<reference evidence="3" key="1">
    <citation type="journal article" date="2014" name="Int. J. Syst. Evol. Microbiol.">
        <title>Complete genome of a new Firmicutes species belonging to the dominant human colonic microbiota ('Ruminococcus bicirculans') reveals two chromosomes and a selective capacity to utilize plant glucans.</title>
        <authorList>
            <consortium name="NISC Comparative Sequencing Program"/>
            <person name="Wegmann U."/>
            <person name="Louis P."/>
            <person name="Goesmann A."/>
            <person name="Henrissat B."/>
            <person name="Duncan S.H."/>
            <person name="Flint H.J."/>
        </authorList>
    </citation>
    <scope>NUCLEOTIDE SEQUENCE</scope>
    <source>
        <strain evidence="3">JCM 19635</strain>
    </source>
</reference>
<reference evidence="3" key="3">
    <citation type="submission" date="2024-09" db="EMBL/GenBank/DDBJ databases">
        <authorList>
            <person name="Sun Q."/>
            <person name="Mori K."/>
        </authorList>
    </citation>
    <scope>NUCLEOTIDE SEQUENCE</scope>
    <source>
        <strain evidence="3">JCM 19635</strain>
    </source>
</reference>
<evidence type="ECO:0000256" key="1">
    <source>
        <dbReference type="SAM" id="MobiDB-lite"/>
    </source>
</evidence>
<gene>
    <name evidence="3" type="ORF">ACFQT0_27825</name>
    <name evidence="4" type="ORF">ACFQT0_28640</name>
</gene>
<feature type="chain" id="PRO_5045033369" evidence="2">
    <location>
        <begin position="22"/>
        <end position="212"/>
    </location>
</feature>
<dbReference type="Proteomes" id="UP001596513">
    <property type="component" value="Unassembled WGS sequence"/>
</dbReference>
<dbReference type="EMBL" id="JBHTEK010000004">
    <property type="protein sequence ID" value="MFC7670918.1"/>
    <property type="molecule type" value="Genomic_DNA"/>
</dbReference>
<dbReference type="EMBL" id="JBHTEK010000004">
    <property type="protein sequence ID" value="MFC7670770.1"/>
    <property type="molecule type" value="Genomic_DNA"/>
</dbReference>
<evidence type="ECO:0000313" key="4">
    <source>
        <dbReference type="EMBL" id="MFC7670918.1"/>
    </source>
</evidence>
<feature type="compositionally biased region" description="Basic residues" evidence="1">
    <location>
        <begin position="199"/>
        <end position="212"/>
    </location>
</feature>
<feature type="compositionally biased region" description="Low complexity" evidence="1">
    <location>
        <begin position="178"/>
        <end position="194"/>
    </location>
</feature>
<dbReference type="RefSeq" id="WP_380206479.1">
    <property type="nucleotide sequence ID" value="NZ_JBHTEK010000004.1"/>
</dbReference>
<evidence type="ECO:0000313" key="5">
    <source>
        <dbReference type="Proteomes" id="UP001596513"/>
    </source>
</evidence>
<organism evidence="3 5">
    <name type="scientific">Hymenobacter humi</name>
    <dbReference type="NCBI Taxonomy" id="1411620"/>
    <lineage>
        <taxon>Bacteria</taxon>
        <taxon>Pseudomonadati</taxon>
        <taxon>Bacteroidota</taxon>
        <taxon>Cytophagia</taxon>
        <taxon>Cytophagales</taxon>
        <taxon>Hymenobacteraceae</taxon>
        <taxon>Hymenobacter</taxon>
    </lineage>
</organism>
<reference evidence="5" key="2">
    <citation type="journal article" date="2019" name="Int. J. Syst. Evol. Microbiol.">
        <title>The Global Catalogue of Microorganisms (GCM) 10K type strain sequencing project: providing services to taxonomists for standard genome sequencing and annotation.</title>
        <authorList>
            <consortium name="The Broad Institute Genomics Platform"/>
            <consortium name="The Broad Institute Genome Sequencing Center for Infectious Disease"/>
            <person name="Wu L."/>
            <person name="Ma J."/>
        </authorList>
    </citation>
    <scope>NUCLEOTIDE SEQUENCE [LARGE SCALE GENOMIC DNA]</scope>
    <source>
        <strain evidence="5">JCM 19635</strain>
    </source>
</reference>